<gene>
    <name evidence="2" type="ORF">Tco_0706648</name>
</gene>
<evidence type="ECO:0000313" key="2">
    <source>
        <dbReference type="EMBL" id="GJS73807.1"/>
    </source>
</evidence>
<dbReference type="EMBL" id="BQNB010010182">
    <property type="protein sequence ID" value="GJS73807.1"/>
    <property type="molecule type" value="Genomic_DNA"/>
</dbReference>
<feature type="region of interest" description="Disordered" evidence="1">
    <location>
        <begin position="291"/>
        <end position="318"/>
    </location>
</feature>
<evidence type="ECO:0000313" key="3">
    <source>
        <dbReference type="Proteomes" id="UP001151760"/>
    </source>
</evidence>
<protein>
    <submittedName>
        <fullName evidence="2">Uncharacterized protein</fullName>
    </submittedName>
</protein>
<reference evidence="2" key="1">
    <citation type="journal article" date="2022" name="Int. J. Mol. Sci.">
        <title>Draft Genome of Tanacetum Coccineum: Genomic Comparison of Closely Related Tanacetum-Family Plants.</title>
        <authorList>
            <person name="Yamashiro T."/>
            <person name="Shiraishi A."/>
            <person name="Nakayama K."/>
            <person name="Satake H."/>
        </authorList>
    </citation>
    <scope>NUCLEOTIDE SEQUENCE</scope>
</reference>
<feature type="compositionally biased region" description="Basic residues" evidence="1">
    <location>
        <begin position="348"/>
        <end position="357"/>
    </location>
</feature>
<comment type="caution">
    <text evidence="2">The sequence shown here is derived from an EMBL/GenBank/DDBJ whole genome shotgun (WGS) entry which is preliminary data.</text>
</comment>
<proteinExistence type="predicted"/>
<evidence type="ECO:0000256" key="1">
    <source>
        <dbReference type="SAM" id="MobiDB-lite"/>
    </source>
</evidence>
<name>A0ABQ4Y9K1_9ASTR</name>
<sequence length="391" mass="43060">MAEGTVPAPTRTDDQLVPVKACLLIGKSNLLMDLQRKQKNPIILISLDILQNPNFFGAFTASANVPSIYIQQFWNTLIMDTKSGIYSFQLDELWFTLDVDLLCSALGITPKDPAHPFVAPYLKVPSKKPKPHVIPYCRLTKLIICYLGGRNNNHKRPQSPLHITADDYSLSNLMFVPKGGLDENYLEIAARKLRQPTAITDEESVKKKTVPPADKSDRFVDEADKEPLPAPEPPVDDNECVTRSLPVVEGKGKGIATDEQATLSLLDLPSTQPQDDTFTNVVRDTPFLADAETGADTENSNSEGDTEILNVDEERGENISNTVALEERIVELNEGQAGSDPGMDKAKITRKLSKTGKHGHEERKSTKEAGKSSQSQKVKLSVNYGSTKVKH</sequence>
<accession>A0ABQ4Y9K1</accession>
<feature type="compositionally biased region" description="Basic and acidic residues" evidence="1">
    <location>
        <begin position="358"/>
        <end position="370"/>
    </location>
</feature>
<reference evidence="2" key="2">
    <citation type="submission" date="2022-01" db="EMBL/GenBank/DDBJ databases">
        <authorList>
            <person name="Yamashiro T."/>
            <person name="Shiraishi A."/>
            <person name="Satake H."/>
            <person name="Nakayama K."/>
        </authorList>
    </citation>
    <scope>NUCLEOTIDE SEQUENCE</scope>
</reference>
<feature type="region of interest" description="Disordered" evidence="1">
    <location>
        <begin position="330"/>
        <end position="391"/>
    </location>
</feature>
<dbReference type="Proteomes" id="UP001151760">
    <property type="component" value="Unassembled WGS sequence"/>
</dbReference>
<keyword evidence="3" id="KW-1185">Reference proteome</keyword>
<organism evidence="2 3">
    <name type="scientific">Tanacetum coccineum</name>
    <dbReference type="NCBI Taxonomy" id="301880"/>
    <lineage>
        <taxon>Eukaryota</taxon>
        <taxon>Viridiplantae</taxon>
        <taxon>Streptophyta</taxon>
        <taxon>Embryophyta</taxon>
        <taxon>Tracheophyta</taxon>
        <taxon>Spermatophyta</taxon>
        <taxon>Magnoliopsida</taxon>
        <taxon>eudicotyledons</taxon>
        <taxon>Gunneridae</taxon>
        <taxon>Pentapetalae</taxon>
        <taxon>asterids</taxon>
        <taxon>campanulids</taxon>
        <taxon>Asterales</taxon>
        <taxon>Asteraceae</taxon>
        <taxon>Asteroideae</taxon>
        <taxon>Anthemideae</taxon>
        <taxon>Anthemidinae</taxon>
        <taxon>Tanacetum</taxon>
    </lineage>
</organism>
<feature type="compositionally biased region" description="Low complexity" evidence="1">
    <location>
        <begin position="371"/>
        <end position="382"/>
    </location>
</feature>
<feature type="region of interest" description="Disordered" evidence="1">
    <location>
        <begin position="200"/>
        <end position="240"/>
    </location>
</feature>
<feature type="compositionally biased region" description="Basic and acidic residues" evidence="1">
    <location>
        <begin position="214"/>
        <end position="227"/>
    </location>
</feature>